<keyword evidence="1" id="KW-1133">Transmembrane helix</keyword>
<feature type="transmembrane region" description="Helical" evidence="1">
    <location>
        <begin position="62"/>
        <end position="82"/>
    </location>
</feature>
<feature type="transmembrane region" description="Helical" evidence="1">
    <location>
        <begin position="312"/>
        <end position="332"/>
    </location>
</feature>
<feature type="transmembrane region" description="Helical" evidence="1">
    <location>
        <begin position="189"/>
        <end position="211"/>
    </location>
</feature>
<comment type="caution">
    <text evidence="2">The sequence shown here is derived from an EMBL/GenBank/DDBJ whole genome shotgun (WGS) entry which is preliminary data.</text>
</comment>
<evidence type="ECO:0000313" key="2">
    <source>
        <dbReference type="EMBL" id="MSS58130.1"/>
    </source>
</evidence>
<reference evidence="2 3" key="1">
    <citation type="submission" date="2019-08" db="EMBL/GenBank/DDBJ databases">
        <title>In-depth cultivation of the pig gut microbiome towards novel bacterial diversity and tailored functional studies.</title>
        <authorList>
            <person name="Wylensek D."/>
            <person name="Hitch T.C.A."/>
            <person name="Clavel T."/>
        </authorList>
    </citation>
    <scope>NUCLEOTIDE SEQUENCE [LARGE SCALE GENOMIC DNA]</scope>
    <source>
        <strain evidence="2 3">Oil+RF-744-GAM-WT-6</strain>
    </source>
</reference>
<protein>
    <submittedName>
        <fullName evidence="2">Uncharacterized protein</fullName>
    </submittedName>
</protein>
<proteinExistence type="predicted"/>
<organism evidence="2 3">
    <name type="scientific">Stecheria intestinalis</name>
    <dbReference type="NCBI Taxonomy" id="2606630"/>
    <lineage>
        <taxon>Bacteria</taxon>
        <taxon>Bacillati</taxon>
        <taxon>Bacillota</taxon>
        <taxon>Erysipelotrichia</taxon>
        <taxon>Erysipelotrichales</taxon>
        <taxon>Erysipelotrichaceae</taxon>
        <taxon>Stecheria</taxon>
    </lineage>
</organism>
<name>A0A7X2TFF5_9FIRM</name>
<feature type="transmembrane region" description="Helical" evidence="1">
    <location>
        <begin position="217"/>
        <end position="234"/>
    </location>
</feature>
<keyword evidence="1" id="KW-0472">Membrane</keyword>
<feature type="transmembrane region" description="Helical" evidence="1">
    <location>
        <begin position="515"/>
        <end position="536"/>
    </location>
</feature>
<feature type="transmembrane region" description="Helical" evidence="1">
    <location>
        <begin position="338"/>
        <end position="354"/>
    </location>
</feature>
<evidence type="ECO:0000313" key="3">
    <source>
        <dbReference type="Proteomes" id="UP000461880"/>
    </source>
</evidence>
<dbReference type="RefSeq" id="WP_154503680.1">
    <property type="nucleotide sequence ID" value="NZ_VUMN01000007.1"/>
</dbReference>
<feature type="transmembrane region" description="Helical" evidence="1">
    <location>
        <begin position="246"/>
        <end position="262"/>
    </location>
</feature>
<sequence>MKLIAASVLILFLLFEGLGTWLGDRLNCTVGKYGAPYGAAAFFALIAILYYPIEILHGDFRILFWETVLVVLFMLYCTIRSWKTVLEHLKSRSSLCLLIGAVAFCFIFYHCYVDLEFSDATMYLGYISQDIGNAHINLFNPYTGVSGKEWDSLYLYQAYYPFVSVYICTLNLTAGAFRMGQVETLKAAVWGMGMLYQLVSTALLINITALLKTKNVWQKRVLLFFGMFYLNLYYWRVVDAWYGNTWRTLFLTLLMVSVYRWIAGEFADSDAKKILPVISFAGIACSSSYLFISFALLSILAAYLFLRKGENVFLQMSVYVIPLVVYACVMLTHQTSAAYLIMGFFAVYYFLLFTKQKFRDLLHRLDLFIEKHARLIFVILIPCLCMGYSLYLHVAHPEFLYDYDYFFRNHQDVDMVKDYFFVYSTWLDNLINVLRWIGVILLIQNAVKPEDLYLKVSAQLMILVFMNPLATPAIAAAIASNVFYRAWEVMFNPFTELFLINLLFQHLNACRQGRFLQICLAGLLLFVTIDTNVLALRGDGNASYGFYVSHAGDTDPLSKVTKDEAEAIDALKQALGEEAYSGTQPIILSQIEATRSYLPNVIQLITPRDTYYTDTRVNEDLYQIARRHHPWDEVTEAPYEETAALLKQYQVQYAVVRYWENPEYDAALSECGTNIYQNSTIRIYQIS</sequence>
<keyword evidence="3" id="KW-1185">Reference proteome</keyword>
<feature type="transmembrane region" description="Helical" evidence="1">
    <location>
        <begin position="94"/>
        <end position="113"/>
    </location>
</feature>
<accession>A0A7X2TFF5</accession>
<feature type="transmembrane region" description="Helical" evidence="1">
    <location>
        <begin position="420"/>
        <end position="444"/>
    </location>
</feature>
<gene>
    <name evidence="2" type="ORF">FYJ51_04340</name>
</gene>
<feature type="transmembrane region" description="Helical" evidence="1">
    <location>
        <begin position="456"/>
        <end position="478"/>
    </location>
</feature>
<feature type="transmembrane region" description="Helical" evidence="1">
    <location>
        <begin position="35"/>
        <end position="53"/>
    </location>
</feature>
<dbReference type="Proteomes" id="UP000461880">
    <property type="component" value="Unassembled WGS sequence"/>
</dbReference>
<dbReference type="AlphaFoldDB" id="A0A7X2TFF5"/>
<feature type="transmembrane region" description="Helical" evidence="1">
    <location>
        <begin position="158"/>
        <end position="177"/>
    </location>
</feature>
<evidence type="ECO:0000256" key="1">
    <source>
        <dbReference type="SAM" id="Phobius"/>
    </source>
</evidence>
<keyword evidence="1" id="KW-0812">Transmembrane</keyword>
<feature type="transmembrane region" description="Helical" evidence="1">
    <location>
        <begin position="375"/>
        <end position="394"/>
    </location>
</feature>
<dbReference type="EMBL" id="VUMN01000007">
    <property type="protein sequence ID" value="MSS58130.1"/>
    <property type="molecule type" value="Genomic_DNA"/>
</dbReference>
<feature type="transmembrane region" description="Helical" evidence="1">
    <location>
        <begin position="274"/>
        <end position="305"/>
    </location>
</feature>